<dbReference type="EMBL" id="BGPR01005518">
    <property type="protein sequence ID" value="GBN10920.1"/>
    <property type="molecule type" value="Genomic_DNA"/>
</dbReference>
<keyword evidence="2" id="KW-1185">Reference proteome</keyword>
<reference evidence="1 2" key="1">
    <citation type="journal article" date="2019" name="Sci. Rep.">
        <title>Orb-weaving spider Araneus ventricosus genome elucidates the spidroin gene catalogue.</title>
        <authorList>
            <person name="Kono N."/>
            <person name="Nakamura H."/>
            <person name="Ohtoshi R."/>
            <person name="Moran D.A.P."/>
            <person name="Shinohara A."/>
            <person name="Yoshida Y."/>
            <person name="Fujiwara M."/>
            <person name="Mori M."/>
            <person name="Tomita M."/>
            <person name="Arakawa K."/>
        </authorList>
    </citation>
    <scope>NUCLEOTIDE SEQUENCE [LARGE SCALE GENOMIC DNA]</scope>
</reference>
<protein>
    <submittedName>
        <fullName evidence="1">Uncharacterized protein</fullName>
    </submittedName>
</protein>
<accession>A0A4Y2L9L3</accession>
<gene>
    <name evidence="1" type="ORF">AVEN_120980_1</name>
</gene>
<comment type="caution">
    <text evidence="1">The sequence shown here is derived from an EMBL/GenBank/DDBJ whole genome shotgun (WGS) entry which is preliminary data.</text>
</comment>
<evidence type="ECO:0000313" key="2">
    <source>
        <dbReference type="Proteomes" id="UP000499080"/>
    </source>
</evidence>
<sequence>MIPKLSLSHHVFRNRVTPTLSWYSWSIEEGPLRQIGYLGRSPNGHHRLRPVYFRRRGVQSSAEGTQPPQLLYPPLKQEPANLSDNFSSTYSRCTQIRVITKYTKKEKLSHHFKSFLAPPLPLNPIHCNEFMTRLLENSCRSPPILMMICRNILAIKYLFIEYEPTRDMLQ</sequence>
<proteinExistence type="predicted"/>
<dbReference type="AlphaFoldDB" id="A0A4Y2L9L3"/>
<dbReference type="Proteomes" id="UP000499080">
    <property type="component" value="Unassembled WGS sequence"/>
</dbReference>
<organism evidence="1 2">
    <name type="scientific">Araneus ventricosus</name>
    <name type="common">Orbweaver spider</name>
    <name type="synonym">Epeira ventricosa</name>
    <dbReference type="NCBI Taxonomy" id="182803"/>
    <lineage>
        <taxon>Eukaryota</taxon>
        <taxon>Metazoa</taxon>
        <taxon>Ecdysozoa</taxon>
        <taxon>Arthropoda</taxon>
        <taxon>Chelicerata</taxon>
        <taxon>Arachnida</taxon>
        <taxon>Araneae</taxon>
        <taxon>Araneomorphae</taxon>
        <taxon>Entelegynae</taxon>
        <taxon>Araneoidea</taxon>
        <taxon>Araneidae</taxon>
        <taxon>Araneus</taxon>
    </lineage>
</organism>
<evidence type="ECO:0000313" key="1">
    <source>
        <dbReference type="EMBL" id="GBN10920.1"/>
    </source>
</evidence>
<name>A0A4Y2L9L3_ARAVE</name>